<dbReference type="PANTHER" id="PTHR37422">
    <property type="entry name" value="TEICHURONIC ACID BIOSYNTHESIS PROTEIN TUAE"/>
    <property type="match status" value="1"/>
</dbReference>
<reference evidence="7 8" key="1">
    <citation type="submission" date="2015-07" db="EMBL/GenBank/DDBJ databases">
        <title>Genome sequence of Leptolinea tardivitalis DSM 16556.</title>
        <authorList>
            <person name="Hemp J."/>
            <person name="Ward L.M."/>
            <person name="Pace L.A."/>
            <person name="Fischer W.W."/>
        </authorList>
    </citation>
    <scope>NUCLEOTIDE SEQUENCE [LARGE SCALE GENOMIC DNA]</scope>
    <source>
        <strain evidence="7 8">YMTK-2</strain>
    </source>
</reference>
<feature type="transmembrane region" description="Helical" evidence="5">
    <location>
        <begin position="438"/>
        <end position="456"/>
    </location>
</feature>
<dbReference type="GO" id="GO:0016020">
    <property type="term" value="C:membrane"/>
    <property type="evidence" value="ECO:0007669"/>
    <property type="project" value="UniProtKB-SubCell"/>
</dbReference>
<feature type="transmembrane region" description="Helical" evidence="5">
    <location>
        <begin position="248"/>
        <end position="269"/>
    </location>
</feature>
<comment type="subcellular location">
    <subcellularLocation>
        <location evidence="1">Membrane</location>
        <topology evidence="1">Multi-pass membrane protein</topology>
    </subcellularLocation>
</comment>
<name>A0A0P6XLS5_9CHLR</name>
<evidence type="ECO:0000313" key="8">
    <source>
        <dbReference type="Proteomes" id="UP000050430"/>
    </source>
</evidence>
<feature type="transmembrane region" description="Helical" evidence="5">
    <location>
        <begin position="37"/>
        <end position="58"/>
    </location>
</feature>
<feature type="domain" description="O-antigen ligase-related" evidence="6">
    <location>
        <begin position="230"/>
        <end position="414"/>
    </location>
</feature>
<proteinExistence type="predicted"/>
<gene>
    <name evidence="7" type="ORF">ADM99_06940</name>
</gene>
<feature type="transmembrane region" description="Helical" evidence="5">
    <location>
        <begin position="101"/>
        <end position="122"/>
    </location>
</feature>
<feature type="transmembrane region" description="Helical" evidence="5">
    <location>
        <begin position="462"/>
        <end position="479"/>
    </location>
</feature>
<feature type="transmembrane region" description="Helical" evidence="5">
    <location>
        <begin position="70"/>
        <end position="89"/>
    </location>
</feature>
<organism evidence="7 8">
    <name type="scientific">Leptolinea tardivitalis</name>
    <dbReference type="NCBI Taxonomy" id="229920"/>
    <lineage>
        <taxon>Bacteria</taxon>
        <taxon>Bacillati</taxon>
        <taxon>Chloroflexota</taxon>
        <taxon>Anaerolineae</taxon>
        <taxon>Anaerolineales</taxon>
        <taxon>Anaerolineaceae</taxon>
        <taxon>Leptolinea</taxon>
    </lineage>
</organism>
<dbReference type="AlphaFoldDB" id="A0A0P6XLS5"/>
<protein>
    <recommendedName>
        <fullName evidence="6">O-antigen ligase-related domain-containing protein</fullName>
    </recommendedName>
</protein>
<keyword evidence="8" id="KW-1185">Reference proteome</keyword>
<accession>A0A0P6XLS5</accession>
<dbReference type="Proteomes" id="UP000050430">
    <property type="component" value="Unassembled WGS sequence"/>
</dbReference>
<sequence>MRVTGRTYSGIINFLWAALLILLPITSMPSIRDLLHINVISGPSVLILALLMAAWFLPYFCKNGNLPREMLPLIGFVLVSLIATTVAQFLDVPSYKDADMIRTSVTAFITLLVGIGYFVLAYSRVSTSDQLRNTLIWIYLGGLVMIIWSVMQSGMWFINGRYPDWMRDFQDVFSLGPLYRQRAAGFALEPSWLAHMLNMLYLPMWLAASFSGYSVFSWRLFKKISIEMVLLAMGVLTLILTLSRVGWITFFCMVAFLVVHWNILLVQWIQHRFKIPRNRRIISAISITCLLVIIYLSFFILAAYIMSRVDPRMSDLFTQGFWQLNDINRYANALQFGERVVYWQAGWEVFSHYPILGVGLGNAGRWFTETIPAYGMNLIEVRNLLYRSGDLPNIKNLWVRLLAETGLIGFAFYCSWLSSFLIKVKSFRHSTYPHEKMAGYWGIFIIIGIIFEGFSIDSFAMPYFWISAGLVLSIVNFPGSHTLTVSEDGNNDE</sequence>
<comment type="caution">
    <text evidence="7">The sequence shown here is derived from an EMBL/GenBank/DDBJ whole genome shotgun (WGS) entry which is preliminary data.</text>
</comment>
<keyword evidence="4 5" id="KW-0472">Membrane</keyword>
<feature type="transmembrane region" description="Helical" evidence="5">
    <location>
        <begin position="397"/>
        <end position="417"/>
    </location>
</feature>
<dbReference type="STRING" id="229920.ADM99_06940"/>
<feature type="transmembrane region" description="Helical" evidence="5">
    <location>
        <begin position="134"/>
        <end position="158"/>
    </location>
</feature>
<feature type="transmembrane region" description="Helical" evidence="5">
    <location>
        <begin position="224"/>
        <end position="242"/>
    </location>
</feature>
<evidence type="ECO:0000313" key="7">
    <source>
        <dbReference type="EMBL" id="KPL72797.1"/>
    </source>
</evidence>
<evidence type="ECO:0000256" key="2">
    <source>
        <dbReference type="ARBA" id="ARBA00022692"/>
    </source>
</evidence>
<keyword evidence="3 5" id="KW-1133">Transmembrane helix</keyword>
<dbReference type="InterPro" id="IPR051533">
    <property type="entry name" value="WaaL-like"/>
</dbReference>
<evidence type="ECO:0000256" key="3">
    <source>
        <dbReference type="ARBA" id="ARBA00022989"/>
    </source>
</evidence>
<keyword evidence="2 5" id="KW-0812">Transmembrane</keyword>
<dbReference type="Pfam" id="PF04932">
    <property type="entry name" value="Wzy_C"/>
    <property type="match status" value="1"/>
</dbReference>
<evidence type="ECO:0000256" key="4">
    <source>
        <dbReference type="ARBA" id="ARBA00023136"/>
    </source>
</evidence>
<feature type="transmembrane region" description="Helical" evidence="5">
    <location>
        <begin position="12"/>
        <end position="31"/>
    </location>
</feature>
<evidence type="ECO:0000256" key="5">
    <source>
        <dbReference type="SAM" id="Phobius"/>
    </source>
</evidence>
<feature type="transmembrane region" description="Helical" evidence="5">
    <location>
        <begin position="192"/>
        <end position="212"/>
    </location>
</feature>
<dbReference type="EMDB" id="EMD-37390"/>
<feature type="transmembrane region" description="Helical" evidence="5">
    <location>
        <begin position="281"/>
        <end position="306"/>
    </location>
</feature>
<dbReference type="EMBL" id="LGCK01000007">
    <property type="protein sequence ID" value="KPL72797.1"/>
    <property type="molecule type" value="Genomic_DNA"/>
</dbReference>
<dbReference type="InterPro" id="IPR007016">
    <property type="entry name" value="O-antigen_ligase-rel_domated"/>
</dbReference>
<evidence type="ECO:0000259" key="6">
    <source>
        <dbReference type="Pfam" id="PF04932"/>
    </source>
</evidence>
<dbReference type="PANTHER" id="PTHR37422:SF13">
    <property type="entry name" value="LIPOPOLYSACCHARIDE BIOSYNTHESIS PROTEIN PA4999-RELATED"/>
    <property type="match status" value="1"/>
</dbReference>
<evidence type="ECO:0000256" key="1">
    <source>
        <dbReference type="ARBA" id="ARBA00004141"/>
    </source>
</evidence>